<evidence type="ECO:0008006" key="9">
    <source>
        <dbReference type="Google" id="ProtNLM"/>
    </source>
</evidence>
<evidence type="ECO:0000256" key="1">
    <source>
        <dbReference type="ARBA" id="ARBA00022859"/>
    </source>
</evidence>
<proteinExistence type="predicted"/>
<dbReference type="SMART" id="SM00409">
    <property type="entry name" value="IG"/>
    <property type="match status" value="1"/>
</dbReference>
<keyword evidence="4" id="KW-0732">Signal</keyword>
<dbReference type="GO" id="GO:0005576">
    <property type="term" value="C:extracellular region"/>
    <property type="evidence" value="ECO:0007669"/>
    <property type="project" value="UniProtKB-ARBA"/>
</dbReference>
<feature type="chain" id="PRO_5037777450" description="Ig-like domain-containing protein" evidence="4">
    <location>
        <begin position="20"/>
        <end position="133"/>
    </location>
</feature>
<dbReference type="InterPro" id="IPR013106">
    <property type="entry name" value="Ig_V-set"/>
</dbReference>
<dbReference type="InterPro" id="IPR036179">
    <property type="entry name" value="Ig-like_dom_sf"/>
</dbReference>
<dbReference type="Proteomes" id="UP000694892">
    <property type="component" value="Chromosome 1L"/>
</dbReference>
<dbReference type="OMA" id="DLELNCV"/>
<dbReference type="Pfam" id="PF07686">
    <property type="entry name" value="V-set"/>
    <property type="match status" value="1"/>
</dbReference>
<keyword evidence="2" id="KW-1064">Adaptive immunity</keyword>
<evidence type="ECO:0000256" key="3">
    <source>
        <dbReference type="ARBA" id="ARBA00043265"/>
    </source>
</evidence>
<dbReference type="InterPro" id="IPR003599">
    <property type="entry name" value="Ig_sub"/>
</dbReference>
<dbReference type="SUPFAM" id="SSF48726">
    <property type="entry name" value="Immunoglobulin"/>
    <property type="match status" value="1"/>
</dbReference>
<evidence type="ECO:0000313" key="7">
    <source>
        <dbReference type="EMBL" id="OCU01412.1"/>
    </source>
</evidence>
<feature type="domain" description="Immunoglobulin V-set" evidence="5">
    <location>
        <begin position="36"/>
        <end position="117"/>
    </location>
</feature>
<dbReference type="InterPro" id="IPR050199">
    <property type="entry name" value="IgHV"/>
</dbReference>
<evidence type="ECO:0000256" key="4">
    <source>
        <dbReference type="SAM" id="SignalP"/>
    </source>
</evidence>
<feature type="domain" description="Immunoglobulin" evidence="6">
    <location>
        <begin position="26"/>
        <end position="130"/>
    </location>
</feature>
<dbReference type="GO" id="GO:0019814">
    <property type="term" value="C:immunoglobulin complex"/>
    <property type="evidence" value="ECO:0007669"/>
    <property type="project" value="UniProtKB-KW"/>
</dbReference>
<keyword evidence="1" id="KW-0391">Immunity</keyword>
<sequence length="133" mass="15129">MKLFLVFFLLLACLSGCLCDVKLAQSEPVVIKPGGSHKLSYTASGFTFSGYYMNWVRQTPGKGLQWVSYIRGDGSSTYYADSVKGRFTISRDNNNNKLYLQMNNLQTEDTAVYYCARDTVTKEHRAVQQKHLY</sequence>
<dbReference type="FunFam" id="2.60.40.10:FF:001532">
    <property type="entry name" value="Immunoglobulin heavy variable 1-3"/>
    <property type="match status" value="1"/>
</dbReference>
<feature type="signal peptide" evidence="4">
    <location>
        <begin position="1"/>
        <end position="19"/>
    </location>
</feature>
<organism evidence="7 8">
    <name type="scientific">Xenopus laevis</name>
    <name type="common">African clawed frog</name>
    <dbReference type="NCBI Taxonomy" id="8355"/>
    <lineage>
        <taxon>Eukaryota</taxon>
        <taxon>Metazoa</taxon>
        <taxon>Chordata</taxon>
        <taxon>Craniata</taxon>
        <taxon>Vertebrata</taxon>
        <taxon>Euteleostomi</taxon>
        <taxon>Amphibia</taxon>
        <taxon>Batrachia</taxon>
        <taxon>Anura</taxon>
        <taxon>Pipoidea</taxon>
        <taxon>Pipidae</taxon>
        <taxon>Xenopodinae</taxon>
        <taxon>Xenopus</taxon>
        <taxon>Xenopus</taxon>
    </lineage>
</organism>
<protein>
    <recommendedName>
        <fullName evidence="9">Ig-like domain-containing protein</fullName>
    </recommendedName>
</protein>
<dbReference type="AlphaFoldDB" id="A0A974E1W8"/>
<evidence type="ECO:0000259" key="6">
    <source>
        <dbReference type="SMART" id="SM00409"/>
    </source>
</evidence>
<dbReference type="InterPro" id="IPR013783">
    <property type="entry name" value="Ig-like_fold"/>
</dbReference>
<name>A0A974E1W8_XENLA</name>
<accession>A0A974E1W8</accession>
<dbReference type="PANTHER" id="PTHR23266">
    <property type="entry name" value="IMMUNOGLOBULIN HEAVY CHAIN"/>
    <property type="match status" value="1"/>
</dbReference>
<evidence type="ECO:0000259" key="5">
    <source>
        <dbReference type="SMART" id="SM00406"/>
    </source>
</evidence>
<evidence type="ECO:0000313" key="8">
    <source>
        <dbReference type="Proteomes" id="UP000694892"/>
    </source>
</evidence>
<dbReference type="SMART" id="SM00406">
    <property type="entry name" value="IGv"/>
    <property type="match status" value="1"/>
</dbReference>
<gene>
    <name evidence="7" type="ORF">XELAEV_18007201mg</name>
</gene>
<dbReference type="GO" id="GO:0002250">
    <property type="term" value="P:adaptive immune response"/>
    <property type="evidence" value="ECO:0007669"/>
    <property type="project" value="UniProtKB-KW"/>
</dbReference>
<reference evidence="8" key="1">
    <citation type="journal article" date="2016" name="Nature">
        <title>Genome evolution in the allotetraploid frog Xenopus laevis.</title>
        <authorList>
            <person name="Session A.M."/>
            <person name="Uno Y."/>
            <person name="Kwon T."/>
            <person name="Chapman J.A."/>
            <person name="Toyoda A."/>
            <person name="Takahashi S."/>
            <person name="Fukui A."/>
            <person name="Hikosaka A."/>
            <person name="Suzuki A."/>
            <person name="Kondo M."/>
            <person name="van Heeringen S.J."/>
            <person name="Quigley I."/>
            <person name="Heinz S."/>
            <person name="Ogino H."/>
            <person name="Ochi H."/>
            <person name="Hellsten U."/>
            <person name="Lyons J.B."/>
            <person name="Simakov O."/>
            <person name="Putnam N."/>
            <person name="Stites J."/>
            <person name="Kuroki Y."/>
            <person name="Tanaka T."/>
            <person name="Michiue T."/>
            <person name="Watanabe M."/>
            <person name="Bogdanovic O."/>
            <person name="Lister R."/>
            <person name="Georgiou G."/>
            <person name="Paranjpe S.S."/>
            <person name="van Kruijsbergen I."/>
            <person name="Shu S."/>
            <person name="Carlson J."/>
            <person name="Kinoshita T."/>
            <person name="Ohta Y."/>
            <person name="Mawaribuchi S."/>
            <person name="Jenkins J."/>
            <person name="Grimwood J."/>
            <person name="Schmutz J."/>
            <person name="Mitros T."/>
            <person name="Mozaffari S.V."/>
            <person name="Suzuki Y."/>
            <person name="Haramoto Y."/>
            <person name="Yamamoto T.S."/>
            <person name="Takagi C."/>
            <person name="Heald R."/>
            <person name="Miller K."/>
            <person name="Haudenschild C."/>
            <person name="Kitzman J."/>
            <person name="Nakayama T."/>
            <person name="Izutsu Y."/>
            <person name="Robert J."/>
            <person name="Fortriede J."/>
            <person name="Burns K."/>
            <person name="Lotay V."/>
            <person name="Karimi K."/>
            <person name="Yasuoka Y."/>
            <person name="Dichmann D.S."/>
            <person name="Flajnik M.F."/>
            <person name="Houston D.W."/>
            <person name="Shendure J."/>
            <person name="DuPasquier L."/>
            <person name="Vize P.D."/>
            <person name="Zorn A.M."/>
            <person name="Ito M."/>
            <person name="Marcotte E.M."/>
            <person name="Wallingford J.B."/>
            <person name="Ito Y."/>
            <person name="Asashima M."/>
            <person name="Ueno N."/>
            <person name="Matsuda Y."/>
            <person name="Veenstra G.J."/>
            <person name="Fujiyama A."/>
            <person name="Harland R.M."/>
            <person name="Taira M."/>
            <person name="Rokhsar D.S."/>
        </authorList>
    </citation>
    <scope>NUCLEOTIDE SEQUENCE [LARGE SCALE GENOMIC DNA]</scope>
    <source>
        <strain evidence="8">J</strain>
    </source>
</reference>
<evidence type="ECO:0000256" key="2">
    <source>
        <dbReference type="ARBA" id="ARBA00023130"/>
    </source>
</evidence>
<keyword evidence="3" id="KW-1280">Immunoglobulin</keyword>
<dbReference type="Gene3D" id="2.60.40.10">
    <property type="entry name" value="Immunoglobulins"/>
    <property type="match status" value="1"/>
</dbReference>
<dbReference type="EMBL" id="CM004466">
    <property type="protein sequence ID" value="OCU01412.1"/>
    <property type="molecule type" value="Genomic_DNA"/>
</dbReference>